<proteinExistence type="predicted"/>
<reference evidence="1 2" key="1">
    <citation type="journal article" date="2015" name="Biotechnol. Bioeng.">
        <title>Genome sequence and phenotypic characterization of Caulobacter segnis.</title>
        <authorList>
            <person name="Patel S."/>
            <person name="Fletcher B."/>
            <person name="Scott D.C."/>
            <person name="Ely B."/>
        </authorList>
    </citation>
    <scope>NUCLEOTIDE SEQUENCE [LARGE SCALE GENOMIC DNA]</scope>
    <source>
        <strain evidence="1 2">TK0059</strain>
    </source>
</reference>
<protein>
    <submittedName>
        <fullName evidence="1">Uncharacterized protein</fullName>
    </submittedName>
</protein>
<evidence type="ECO:0000313" key="1">
    <source>
        <dbReference type="EMBL" id="AVQ03985.1"/>
    </source>
</evidence>
<accession>A0ABM6TL98</accession>
<name>A0ABM6TL98_9CAUL</name>
<dbReference type="EMBL" id="CP027850">
    <property type="protein sequence ID" value="AVQ03985.1"/>
    <property type="molecule type" value="Genomic_DNA"/>
</dbReference>
<evidence type="ECO:0000313" key="2">
    <source>
        <dbReference type="Proteomes" id="UP000240527"/>
    </source>
</evidence>
<gene>
    <name evidence="1" type="ORF">B7G68_20340</name>
</gene>
<organism evidence="1 2">
    <name type="scientific">Caulobacter segnis</name>
    <dbReference type="NCBI Taxonomy" id="88688"/>
    <lineage>
        <taxon>Bacteria</taxon>
        <taxon>Pseudomonadati</taxon>
        <taxon>Pseudomonadota</taxon>
        <taxon>Alphaproteobacteria</taxon>
        <taxon>Caulobacterales</taxon>
        <taxon>Caulobacteraceae</taxon>
        <taxon>Caulobacter</taxon>
    </lineage>
</organism>
<sequence length="427" mass="46615">MDLVDPNRHSRGMTAIACLKIFVGEDLRFGDADAMAALVAKVAGAYLESSWTWPRRYGLVAPYAFVLADPRATRLDARELQKMARDLQVKMFGDKGAGEVALLMFEGDQTDVMRFASAHDEALKALLSGEAGSDFAGRICKITPDVVTSVQPPGGPLDGAPPAAELAAIEPEPPLDGIGALLDAPRRNTGWWGIYYLAKERFVGSGVDWRLAWDEQAFGALEHADMVAHDLACLEAAQAQLRNRDPGYIFLPFSFSSLVKPSVREIYQGAVSRFPRALSSRLAASVYDVPREPSYGAIAQIRGFLNPNFSLLDLHVRDPGFRIDSLSVGVVHSVTLVLEGDDERVRLAAITRFLKDAPVYRAKRVWQGVAMVNSLKELDLCRRLKAPFLSGPMVAPLTSKPTGEVAIAPERLPYRAKVERVRDGLGA</sequence>
<keyword evidence="2" id="KW-1185">Reference proteome</keyword>
<dbReference type="Proteomes" id="UP000240527">
    <property type="component" value="Chromosome"/>
</dbReference>